<reference evidence="2" key="2">
    <citation type="submission" date="2016-01" db="EMBL/GenBank/DDBJ databases">
        <authorList>
            <person name="McClelland M."/>
            <person name="Jain A."/>
            <person name="Saraogi P."/>
            <person name="Mendelson R."/>
            <person name="Westerman R."/>
            <person name="SanMiguel P."/>
            <person name="Csonka L."/>
        </authorList>
    </citation>
    <scope>NUCLEOTIDE SEQUENCE</scope>
    <source>
        <strain evidence="2">CL09T03C01</strain>
    </source>
</reference>
<dbReference type="EMBL" id="QSSV01000017">
    <property type="protein sequence ID" value="RGM11441.1"/>
    <property type="molecule type" value="Genomic_DNA"/>
</dbReference>
<keyword evidence="6" id="KW-1185">Reference proteome</keyword>
<name>A0A108T8I1_BACSE</name>
<evidence type="ECO:0000313" key="4">
    <source>
        <dbReference type="EMBL" id="RGR24948.1"/>
    </source>
</evidence>
<dbReference type="EMBL" id="QRUB01000042">
    <property type="protein sequence ID" value="RGR24948.1"/>
    <property type="molecule type" value="Genomic_DNA"/>
</dbReference>
<dbReference type="Proteomes" id="UP000285305">
    <property type="component" value="Unassembled WGS sequence"/>
</dbReference>
<reference evidence="7 8" key="3">
    <citation type="submission" date="2018-08" db="EMBL/GenBank/DDBJ databases">
        <title>A genome reference for cultivated species of the human gut microbiota.</title>
        <authorList>
            <person name="Zou Y."/>
            <person name="Xue W."/>
            <person name="Luo G."/>
        </authorList>
    </citation>
    <scope>NUCLEOTIDE SEQUENCE [LARGE SCALE GENOMIC DNA]</scope>
    <source>
        <strain evidence="4 8">AF25-6</strain>
        <strain evidence="5 9">AM36-9BH</strain>
        <strain evidence="3 7">TF03-6</strain>
    </source>
</reference>
<accession>A0A108T8I1</accession>
<dbReference type="AlphaFoldDB" id="A0A108T8I1"/>
<feature type="transmembrane region" description="Helical" evidence="1">
    <location>
        <begin position="35"/>
        <end position="52"/>
    </location>
</feature>
<dbReference type="PATRIC" id="fig|46506.5.peg.1842"/>
<dbReference type="Proteomes" id="UP000261223">
    <property type="component" value="Unassembled WGS sequence"/>
</dbReference>
<gene>
    <name evidence="2" type="ORF">AA415_01733</name>
    <name evidence="5" type="ORF">DW853_06180</name>
    <name evidence="4" type="ORF">DWY58_18435</name>
    <name evidence="3" type="ORF">DXC34_13060</name>
</gene>
<evidence type="ECO:0000313" key="5">
    <source>
        <dbReference type="EMBL" id="RHC31941.1"/>
    </source>
</evidence>
<dbReference type="EMBL" id="QSHQ01000008">
    <property type="protein sequence ID" value="RHC31941.1"/>
    <property type="molecule type" value="Genomic_DNA"/>
</dbReference>
<organism evidence="2 6">
    <name type="scientific">Bacteroides stercoris</name>
    <dbReference type="NCBI Taxonomy" id="46506"/>
    <lineage>
        <taxon>Bacteria</taxon>
        <taxon>Pseudomonadati</taxon>
        <taxon>Bacteroidota</taxon>
        <taxon>Bacteroidia</taxon>
        <taxon>Bacteroidales</taxon>
        <taxon>Bacteroidaceae</taxon>
        <taxon>Bacteroides</taxon>
    </lineage>
</organism>
<evidence type="ECO:0000313" key="7">
    <source>
        <dbReference type="Proteomes" id="UP000261223"/>
    </source>
</evidence>
<keyword evidence="1" id="KW-0812">Transmembrane</keyword>
<dbReference type="RefSeq" id="WP_060385828.1">
    <property type="nucleotide sequence ID" value="NZ_CAXTGL010000011.1"/>
</dbReference>
<sequence>MALITYILIAIPVCLLAIILWLYFNYWKYKRKNHFILLILLFYPVLSYAQYMDKTQCKISFSSHANQAGKLEYTQDGIIYRFTPESNAWKITIKNNTNKNARINWEKGSFIINGKASGISLYPFTSDDPPTDVIKEKSEITRTVTASNLIKGKKVNKIYSKRNLKRNGRTSVNIALPIGIGNKPQFFHIFNFIVTAN</sequence>
<dbReference type="Proteomes" id="UP000056419">
    <property type="component" value="Unassembled WGS sequence"/>
</dbReference>
<proteinExistence type="predicted"/>
<keyword evidence="1" id="KW-0472">Membrane</keyword>
<evidence type="ECO:0000256" key="1">
    <source>
        <dbReference type="SAM" id="Phobius"/>
    </source>
</evidence>
<evidence type="ECO:0000313" key="9">
    <source>
        <dbReference type="Proteomes" id="UP000285305"/>
    </source>
</evidence>
<protein>
    <submittedName>
        <fullName evidence="2">Uncharacterized protein</fullName>
    </submittedName>
</protein>
<keyword evidence="1" id="KW-1133">Transmembrane helix</keyword>
<evidence type="ECO:0000313" key="2">
    <source>
        <dbReference type="EMBL" id="KWR55283.1"/>
    </source>
</evidence>
<evidence type="ECO:0000313" key="6">
    <source>
        <dbReference type="Proteomes" id="UP000056419"/>
    </source>
</evidence>
<dbReference type="Proteomes" id="UP000284161">
    <property type="component" value="Unassembled WGS sequence"/>
</dbReference>
<comment type="caution">
    <text evidence="2">The sequence shown here is derived from an EMBL/GenBank/DDBJ whole genome shotgun (WGS) entry which is preliminary data.</text>
</comment>
<feature type="transmembrane region" description="Helical" evidence="1">
    <location>
        <begin position="6"/>
        <end position="23"/>
    </location>
</feature>
<evidence type="ECO:0000313" key="8">
    <source>
        <dbReference type="Proteomes" id="UP000284161"/>
    </source>
</evidence>
<evidence type="ECO:0000313" key="3">
    <source>
        <dbReference type="EMBL" id="RGM11441.1"/>
    </source>
</evidence>
<reference evidence="2 6" key="1">
    <citation type="journal article" date="2016" name="BMC Genomics">
        <title>Type VI secretion systems of human gut Bacteroidales segregate into three genetic architectures, two of which are contained on mobile genetic elements.</title>
        <authorList>
            <person name="Coyne M.J."/>
            <person name="Roelofs K.G."/>
            <person name="Comstock L.E."/>
        </authorList>
    </citation>
    <scope>NUCLEOTIDE SEQUENCE [LARGE SCALE GENOMIC DNA]</scope>
    <source>
        <strain evidence="2 6">CL09T03C01</strain>
    </source>
</reference>
<dbReference type="EMBL" id="LRGC01000006">
    <property type="protein sequence ID" value="KWR55283.1"/>
    <property type="molecule type" value="Genomic_DNA"/>
</dbReference>